<sequence>MCRGGEDTPPVRRQNGTCRRHGLRQEGRVRSLGDDAGGGGIVDGVVVVWVAVWRMVGSILASNGARCGGCVVVVV</sequence>
<reference evidence="1" key="1">
    <citation type="submission" date="2023-11" db="EMBL/GenBank/DDBJ databases">
        <title>Genome assemblies of two species of porcelain crab, Petrolisthes cinctipes and Petrolisthes manimaculis (Anomura: Porcellanidae).</title>
        <authorList>
            <person name="Angst P."/>
        </authorList>
    </citation>
    <scope>NUCLEOTIDE SEQUENCE</scope>
    <source>
        <strain evidence="1">PB745_02</strain>
        <tissue evidence="1">Gill</tissue>
    </source>
</reference>
<comment type="caution">
    <text evidence="1">The sequence shown here is derived from an EMBL/GenBank/DDBJ whole genome shotgun (WGS) entry which is preliminary data.</text>
</comment>
<gene>
    <name evidence="1" type="ORF">Pmani_012810</name>
</gene>
<protein>
    <submittedName>
        <fullName evidence="1">Uncharacterized protein</fullName>
    </submittedName>
</protein>
<accession>A0AAE1UE98</accession>
<evidence type="ECO:0000313" key="2">
    <source>
        <dbReference type="Proteomes" id="UP001292094"/>
    </source>
</evidence>
<keyword evidence="2" id="KW-1185">Reference proteome</keyword>
<dbReference type="EMBL" id="JAWZYT010001056">
    <property type="protein sequence ID" value="KAK4316010.1"/>
    <property type="molecule type" value="Genomic_DNA"/>
</dbReference>
<evidence type="ECO:0000313" key="1">
    <source>
        <dbReference type="EMBL" id="KAK4316010.1"/>
    </source>
</evidence>
<dbReference type="AlphaFoldDB" id="A0AAE1UE98"/>
<name>A0AAE1UE98_9EUCA</name>
<organism evidence="1 2">
    <name type="scientific">Petrolisthes manimaculis</name>
    <dbReference type="NCBI Taxonomy" id="1843537"/>
    <lineage>
        <taxon>Eukaryota</taxon>
        <taxon>Metazoa</taxon>
        <taxon>Ecdysozoa</taxon>
        <taxon>Arthropoda</taxon>
        <taxon>Crustacea</taxon>
        <taxon>Multicrustacea</taxon>
        <taxon>Malacostraca</taxon>
        <taxon>Eumalacostraca</taxon>
        <taxon>Eucarida</taxon>
        <taxon>Decapoda</taxon>
        <taxon>Pleocyemata</taxon>
        <taxon>Anomura</taxon>
        <taxon>Galatheoidea</taxon>
        <taxon>Porcellanidae</taxon>
        <taxon>Petrolisthes</taxon>
    </lineage>
</organism>
<dbReference type="Proteomes" id="UP001292094">
    <property type="component" value="Unassembled WGS sequence"/>
</dbReference>
<proteinExistence type="predicted"/>